<keyword evidence="3" id="KW-0479">Metal-binding</keyword>
<evidence type="ECO:0000256" key="6">
    <source>
        <dbReference type="ARBA" id="ARBA00022837"/>
    </source>
</evidence>
<comment type="similarity">
    <text evidence="1">Belongs to the tannase family.</text>
</comment>
<dbReference type="Pfam" id="PF07519">
    <property type="entry name" value="Tannase"/>
    <property type="match status" value="1"/>
</dbReference>
<evidence type="ECO:0000256" key="7">
    <source>
        <dbReference type="ARBA" id="ARBA00023157"/>
    </source>
</evidence>
<keyword evidence="6" id="KW-0106">Calcium</keyword>
<keyword evidence="5 9" id="KW-0378">Hydrolase</keyword>
<dbReference type="InterPro" id="IPR011118">
    <property type="entry name" value="Tannase/feruloyl_esterase"/>
</dbReference>
<feature type="chain" id="PRO_5026106228" evidence="8">
    <location>
        <begin position="26"/>
        <end position="448"/>
    </location>
</feature>
<feature type="signal peptide" evidence="8">
    <location>
        <begin position="1"/>
        <end position="25"/>
    </location>
</feature>
<evidence type="ECO:0000313" key="9">
    <source>
        <dbReference type="EMBL" id="QIS09609.1"/>
    </source>
</evidence>
<dbReference type="InterPro" id="IPR029058">
    <property type="entry name" value="AB_hydrolase_fold"/>
</dbReference>
<dbReference type="RefSeq" id="WP_167472694.1">
    <property type="nucleotide sequence ID" value="NZ_CP046172.1"/>
</dbReference>
<dbReference type="GO" id="GO:0047989">
    <property type="term" value="F:hydroxybutyrate-dimer hydrolase activity"/>
    <property type="evidence" value="ECO:0007669"/>
    <property type="project" value="InterPro"/>
</dbReference>
<gene>
    <name evidence="9" type="ORF">F5544_08535</name>
</gene>
<keyword evidence="4 8" id="KW-0732">Signal</keyword>
<dbReference type="GO" id="GO:0005615">
    <property type="term" value="C:extracellular space"/>
    <property type="evidence" value="ECO:0007669"/>
    <property type="project" value="InterPro"/>
</dbReference>
<evidence type="ECO:0000256" key="3">
    <source>
        <dbReference type="ARBA" id="ARBA00022723"/>
    </source>
</evidence>
<keyword evidence="7" id="KW-1015">Disulfide bond</keyword>
<organism evidence="9 10">
    <name type="scientific">Nocardia arthritidis</name>
    <dbReference type="NCBI Taxonomy" id="228602"/>
    <lineage>
        <taxon>Bacteria</taxon>
        <taxon>Bacillati</taxon>
        <taxon>Actinomycetota</taxon>
        <taxon>Actinomycetes</taxon>
        <taxon>Mycobacteriales</taxon>
        <taxon>Nocardiaceae</taxon>
        <taxon>Nocardia</taxon>
    </lineage>
</organism>
<dbReference type="GO" id="GO:0046872">
    <property type="term" value="F:metal ion binding"/>
    <property type="evidence" value="ECO:0007669"/>
    <property type="project" value="UniProtKB-KW"/>
</dbReference>
<dbReference type="KEGG" id="nah:F5544_08535"/>
<evidence type="ECO:0000256" key="1">
    <source>
        <dbReference type="ARBA" id="ARBA00006249"/>
    </source>
</evidence>
<proteinExistence type="inferred from homology"/>
<dbReference type="GO" id="GO:0019605">
    <property type="term" value="P:butyrate metabolic process"/>
    <property type="evidence" value="ECO:0007669"/>
    <property type="project" value="InterPro"/>
</dbReference>
<dbReference type="EMBL" id="CP046172">
    <property type="protein sequence ID" value="QIS09609.1"/>
    <property type="molecule type" value="Genomic_DNA"/>
</dbReference>
<keyword evidence="2" id="KW-0719">Serine esterase</keyword>
<dbReference type="AlphaFoldDB" id="A0A6G9Y8R7"/>
<evidence type="ECO:0000256" key="4">
    <source>
        <dbReference type="ARBA" id="ARBA00022729"/>
    </source>
</evidence>
<dbReference type="SUPFAM" id="SSF53474">
    <property type="entry name" value="alpha/beta-Hydrolases"/>
    <property type="match status" value="1"/>
</dbReference>
<evidence type="ECO:0000256" key="8">
    <source>
        <dbReference type="SAM" id="SignalP"/>
    </source>
</evidence>
<keyword evidence="10" id="KW-1185">Reference proteome</keyword>
<dbReference type="Gene3D" id="3.40.50.1820">
    <property type="entry name" value="alpha/beta hydrolase"/>
    <property type="match status" value="1"/>
</dbReference>
<accession>A0A6G9Y8R7</accession>
<protein>
    <submittedName>
        <fullName evidence="9">Tannase/feruloyl esterase family alpha/beta hydrolase</fullName>
    </submittedName>
</protein>
<sequence length="448" mass="48509">MPPSRHITTLAFTTVLLCGAGSANAEPQPENCSAPKVIGAEMQVAACLADLTTSGTVASGHTIAAEWDGLQPAETRNPTGVPGIQIDGYFPDNSTTNTDHGWNHDSQFVIRLPERWNGGLVVAGTPGNRRQYANDFTIADWVLARGYAYAATDKGNTGAAFFQGEAEPGDAMAEWNRRVTELTIAAQTTVAQRYGRPAAHTYVAGQSNGGYLVRWQLENVPWLYDGGIDWEGSLWQADGPNVLTFLPAALRNYPGSQHDPAARAGMLAAGFPAGSEPLWDYHYRNYWDLTQRIYRREFDPDYTATENPFCQSGTPGCDADYDYLSRPASVRAAMSKVALTGRIQRPLITVHGTLDALLPIAADSDVYAGMIRDQGRADLHRYYGVEGGNHTDGLYDAHRDLLRPLLPCFRTAFAALEGWITAGQEPPVSATVPRPATGDLANTCALDS</sequence>
<evidence type="ECO:0000256" key="2">
    <source>
        <dbReference type="ARBA" id="ARBA00022487"/>
    </source>
</evidence>
<dbReference type="Proteomes" id="UP000503540">
    <property type="component" value="Chromosome"/>
</dbReference>
<evidence type="ECO:0000313" key="10">
    <source>
        <dbReference type="Proteomes" id="UP000503540"/>
    </source>
</evidence>
<name>A0A6G9Y8R7_9NOCA</name>
<dbReference type="InterPro" id="IPR016582">
    <property type="entry name" value="OHBut_olig_hydro_put"/>
</dbReference>
<evidence type="ECO:0000256" key="5">
    <source>
        <dbReference type="ARBA" id="ARBA00022801"/>
    </source>
</evidence>
<dbReference type="Pfam" id="PF10605">
    <property type="entry name" value="3HBOH"/>
    <property type="match status" value="1"/>
</dbReference>
<reference evidence="9 10" key="1">
    <citation type="journal article" date="2019" name="ACS Chem. Biol.">
        <title>Identification and Mobilization of a Cryptic Antibiotic Biosynthesis Gene Locus from a Human-Pathogenic Nocardia Isolate.</title>
        <authorList>
            <person name="Herisse M."/>
            <person name="Ishida K."/>
            <person name="Porter J.L."/>
            <person name="Howden B."/>
            <person name="Hertweck C."/>
            <person name="Stinear T.P."/>
            <person name="Pidot S.J."/>
        </authorList>
    </citation>
    <scope>NUCLEOTIDE SEQUENCE [LARGE SCALE GENOMIC DNA]</scope>
    <source>
        <strain evidence="9 10">AUSMDU00012717</strain>
    </source>
</reference>